<comment type="caution">
    <text evidence="1">The sequence shown here is derived from an EMBL/GenBank/DDBJ whole genome shotgun (WGS) entry which is preliminary data.</text>
</comment>
<evidence type="ECO:0000313" key="1">
    <source>
        <dbReference type="EMBL" id="KAF7371129.1"/>
    </source>
</evidence>
<keyword evidence="2" id="KW-1185">Reference proteome</keyword>
<proteinExistence type="predicted"/>
<protein>
    <submittedName>
        <fullName evidence="1">F-box domain-containing protein</fullName>
    </submittedName>
</protein>
<dbReference type="OrthoDB" id="3365698at2759"/>
<accession>A0A8H6Z534</accession>
<reference evidence="1" key="1">
    <citation type="submission" date="2020-05" db="EMBL/GenBank/DDBJ databases">
        <title>Mycena genomes resolve the evolution of fungal bioluminescence.</title>
        <authorList>
            <person name="Tsai I.J."/>
        </authorList>
    </citation>
    <scope>NUCLEOTIDE SEQUENCE</scope>
    <source>
        <strain evidence="1">160909Yilan</strain>
    </source>
</reference>
<dbReference type="Proteomes" id="UP000623467">
    <property type="component" value="Unassembled WGS sequence"/>
</dbReference>
<dbReference type="EMBL" id="JACAZH010000004">
    <property type="protein sequence ID" value="KAF7371129.1"/>
    <property type="molecule type" value="Genomic_DNA"/>
</dbReference>
<gene>
    <name evidence="1" type="ORF">MSAN_00748100</name>
</gene>
<dbReference type="AlphaFoldDB" id="A0A8H6Z534"/>
<name>A0A8H6Z534_9AGAR</name>
<organism evidence="1 2">
    <name type="scientific">Mycena sanguinolenta</name>
    <dbReference type="NCBI Taxonomy" id="230812"/>
    <lineage>
        <taxon>Eukaryota</taxon>
        <taxon>Fungi</taxon>
        <taxon>Dikarya</taxon>
        <taxon>Basidiomycota</taxon>
        <taxon>Agaricomycotina</taxon>
        <taxon>Agaricomycetes</taxon>
        <taxon>Agaricomycetidae</taxon>
        <taxon>Agaricales</taxon>
        <taxon>Marasmiineae</taxon>
        <taxon>Mycenaceae</taxon>
        <taxon>Mycena</taxon>
    </lineage>
</organism>
<sequence>MTEVFSPAVVVPRTWHHALLNSNEPPDVSESVIIQSVISRTDERLARLEDEKSKLERMINHGDDPWTCSCHICPTESQLQDKLDSIIADRLSLSNYRKRNGAVLSPLRRMPSELLGEIFSWTCGFSSRGTLWRGKFDVVQPWVLTWVSSRWRAVALSSPSLWSFVVLDFSSQTPNSLSQYLFPFVEAQIQRSQKLSIHFYASCEIDSRPQIQMLELLSLHASQWEELSIGIIAEMIPLLPALCDRLASLKRLWIQWEGPESQQTESIDCFQTASSLIDVGVFNEYMFIPTTFPTYRLTRYQLDGPWQTQKSILKETPNLAEARIEVSFDNWEADPEEIVHLSLQRAYISRPKVLPSLTFPALEGVAFWVSNNDNLDLPTLLKSFVDRSACPLRRLCLRGFPNADATIQVLQRVPSITELVIIISEPEALEQINAIIEALTVSESSTVAPQLRHLSFGCEEENSIDYGAYLQMLQSRWKSADCALTGSALFIDSGPRPSRATRRGLHALATGGIGPCAGERASGGQ</sequence>
<evidence type="ECO:0000313" key="2">
    <source>
        <dbReference type="Proteomes" id="UP000623467"/>
    </source>
</evidence>